<evidence type="ECO:0000256" key="5">
    <source>
        <dbReference type="ARBA" id="ARBA00054155"/>
    </source>
</evidence>
<feature type="domain" description="Ketosynthase family 3 (KS3)" evidence="9">
    <location>
        <begin position="34"/>
        <end position="461"/>
    </location>
</feature>
<evidence type="ECO:0000259" key="10">
    <source>
        <dbReference type="PROSITE" id="PS52019"/>
    </source>
</evidence>
<evidence type="ECO:0000256" key="6">
    <source>
        <dbReference type="PROSITE-ProRule" id="PRU01363"/>
    </source>
</evidence>
<dbReference type="Pfam" id="PF00550">
    <property type="entry name" value="PP-binding"/>
    <property type="match status" value="1"/>
</dbReference>
<accession>A0A8A4TS90</accession>
<dbReference type="PROSITE" id="PS52019">
    <property type="entry name" value="PKS_MFAS_DH"/>
    <property type="match status" value="1"/>
</dbReference>
<evidence type="ECO:0000259" key="8">
    <source>
        <dbReference type="PROSITE" id="PS50075"/>
    </source>
</evidence>
<dbReference type="CDD" id="cd08955">
    <property type="entry name" value="KR_2_FAS_SDR_x"/>
    <property type="match status" value="1"/>
</dbReference>
<proteinExistence type="predicted"/>
<dbReference type="GO" id="GO:0004315">
    <property type="term" value="F:3-oxoacyl-[acyl-carrier-protein] synthase activity"/>
    <property type="evidence" value="ECO:0007669"/>
    <property type="project" value="InterPro"/>
</dbReference>
<dbReference type="PANTHER" id="PTHR43775:SF37">
    <property type="entry name" value="SI:DKEY-61P9.11"/>
    <property type="match status" value="1"/>
</dbReference>
<dbReference type="Pfam" id="PF14765">
    <property type="entry name" value="PS-DH"/>
    <property type="match status" value="1"/>
</dbReference>
<dbReference type="InterPro" id="IPR020807">
    <property type="entry name" value="PKS_DH"/>
</dbReference>
<dbReference type="SMART" id="SM00823">
    <property type="entry name" value="PKS_PP"/>
    <property type="match status" value="1"/>
</dbReference>
<feature type="domain" description="Carrier" evidence="8">
    <location>
        <begin position="2136"/>
        <end position="2211"/>
    </location>
</feature>
<dbReference type="EMBL" id="CP071793">
    <property type="protein sequence ID" value="QTD52257.1"/>
    <property type="molecule type" value="Genomic_DNA"/>
</dbReference>
<name>A0A8A4TS90_SULCO</name>
<keyword evidence="2" id="KW-0597">Phosphoprotein</keyword>
<dbReference type="SUPFAM" id="SSF53901">
    <property type="entry name" value="Thiolase-like"/>
    <property type="match status" value="1"/>
</dbReference>
<dbReference type="SUPFAM" id="SSF51735">
    <property type="entry name" value="NAD(P)-binding Rossmann-fold domains"/>
    <property type="match status" value="2"/>
</dbReference>
<dbReference type="SMART" id="SM00825">
    <property type="entry name" value="PKS_KS"/>
    <property type="match status" value="1"/>
</dbReference>
<dbReference type="InterPro" id="IPR049552">
    <property type="entry name" value="PKS_DH_N"/>
</dbReference>
<dbReference type="PROSITE" id="PS00606">
    <property type="entry name" value="KS3_1"/>
    <property type="match status" value="1"/>
</dbReference>
<keyword evidence="12" id="KW-1185">Reference proteome</keyword>
<dbReference type="InterPro" id="IPR029063">
    <property type="entry name" value="SAM-dependent_MTases_sf"/>
</dbReference>
<dbReference type="PROSITE" id="PS50075">
    <property type="entry name" value="CARRIER"/>
    <property type="match status" value="1"/>
</dbReference>
<dbReference type="Proteomes" id="UP000663929">
    <property type="component" value="Chromosome"/>
</dbReference>
<gene>
    <name evidence="11" type="ORF">J3U87_07265</name>
</gene>
<dbReference type="Gene3D" id="1.10.1200.10">
    <property type="entry name" value="ACP-like"/>
    <property type="match status" value="1"/>
</dbReference>
<keyword evidence="7" id="KW-0175">Coiled coil</keyword>
<evidence type="ECO:0000256" key="2">
    <source>
        <dbReference type="ARBA" id="ARBA00022553"/>
    </source>
</evidence>
<dbReference type="Pfam" id="PF02801">
    <property type="entry name" value="Ketoacyl-synt_C"/>
    <property type="match status" value="1"/>
</dbReference>
<dbReference type="SUPFAM" id="SSF53335">
    <property type="entry name" value="S-adenosyl-L-methionine-dependent methyltransferases"/>
    <property type="match status" value="1"/>
</dbReference>
<dbReference type="Pfam" id="PF16197">
    <property type="entry name" value="KAsynt_C_assoc"/>
    <property type="match status" value="1"/>
</dbReference>
<dbReference type="SMART" id="SM00822">
    <property type="entry name" value="PKS_KR"/>
    <property type="match status" value="1"/>
</dbReference>
<evidence type="ECO:0000259" key="9">
    <source>
        <dbReference type="PROSITE" id="PS52004"/>
    </source>
</evidence>
<evidence type="ECO:0000256" key="4">
    <source>
        <dbReference type="ARBA" id="ARBA00023268"/>
    </source>
</evidence>
<sequence>MNQKNLETQLKEALRRASVQIKSLLGEVEHLRQRGPIAVVGMGCRFPGGANRPAAFWNLLRDGVDAVDEVPPDRWDRDRWLDADGEAPGKMSTARGGFLDVPVDGFDAGFFNIAPVEARALDPQQRLLMEVVWEAIEDAGIRPESLRGSKTGTWVGISADDYARAHRHGDPERIDAYAITGTTFSTAAGRLAYLLGLEGPAVALDTACSSSLVALHLACRSLRAGETDCALVAGVNLMLAPELHVCFSKLQALSADGRCKTFDAAADGYVRGEGCGVVVLKPLDAALADGDRVLAVVRGTAVNQDGKSNGLTAPNGAAQRAVVRAALADGGLTPADIDYVEAHGTGTALGDPIEMEALASALLADRDPARPLLVGSVKTNIGHLEPAAGIAGLIKIVLAMGARKIPPHLHLTKPSAHIPWSQLPVRVPTALEPWPAADRPGCAGLSSFGFSGTNAHVVLSGPPVAAPAEEPGAEPKPASAELLVLSARSEEALRELARLNLERLSAESSPDWPAWCAATARQRDLYEHRVALVAESTAEAHKRLARFLDGEDHPETSRASCHGGGAAVAFLCTGQGSQYPGMAAALLASEPRFREAFERCAALLDPYLDRPLQALIAAETDCAALAATAHAQPAIFAVGYALAEWWRGLGVRPAVVLGHSLGEYVAACQAGVFSLEDAARLVAVRGRLMQELPAGGSMAVAFCEPARLHALCARASAPLTIASYNTPTSCTLSGEAETVKQVLEALSRDGVKTRALEVSHAFHSPLMVPMVDDFRRELLGVNMRLPRIPYISSTTGRLVTEELTNPEYWCRQITEPVRFVDALHCLAGDALPKAELLLEVGASPDLLAMARHLPQLAERGQVFSLRKHLDDRRAVRRALAELIAAGAAPHWRRLFERPGFRVALPPYPFQRRRYWLLDNHGAPPKPAPPVRASEDRPLSALLDHRLVSPFLEGVVFEADWHPRSRSLFEDHRVFGSYIVSGACMVSAALEAAATMHGEGPLRLEEVRFLRPLPVDDPEAGHIQLGVTTDTADQASRFRLFSLDGRRQDGAICHAEGRLARGPEDRIPGREAAVPDVSLFTRHEEGAFIYRAQAARSIDLGPSYRWLDELWLDRDRAVGRLVPPGDDALTDYLLHPGLIDSCFGLLVALADGDPRQTLVPTGIAELHLYRRPAAGPLWAQAQRRPSGPDQLLGDVRLVDDTGRVIALWKGLAGRAVGSDRFRTLVAGPDAGLVGRAGDGADWLYRVTWMKRALGGLGLPGSMPDLLHQWRLRVESQKADYAVDPAAVTRLDGLCRDLVVATLDDLGAPFEIDRFFRLSDLVEKLAVVPRYRSLLARMLTMLVEDGLLETAADGYRVLMVPRVDAFAPQCDLLAARYPALGCELALLNQVAPHLGAVLQGRRDPLAEVLFAPGRAEHVTRAYADSPAAVALHAHLALLLHKLIAALPRNRGLRVLEIGAGTGATTAAVLAELPPDCVHYTFTDISTAFFPAARERFAATPGFACARLDIEREPEDFGFEPASFDLVVAANVLHATADLEQSLARVRRLLAPGGMMLVLEGTAPVRWMDLTFGLTDGWWRFADARDRATGPMAPVATWETALARQGFEAVVSLPAVPGRPELAWHQMVLAACVPRRPIAARSEAARPNAPRWLVFADDVGFGHALVEALEQRGATCEMILPEGPRMDYSGLVTLDPEDGESFEHLIESFGTSAPIEGIVFLWGMDGNDMARWSREEPESVVRAGWCGALNLARALKRLPAAQVPRLTLVTHGAVRVGDEEPRGLAGAPLWGLAKTISAELPECGVRLIDVEPELDGPEEGLVGRLCDELLVPDREDQLALRRGGRYVARLTRARDALTEAGASFEARADRTYLVFGGLGDLGLAVARRLVEGGARHLVLVGRRTVSPSRATALEGLRSAGARVRVMQADICHARQVDALFAEVLGHMPPLAGVVFSAGVVDNASLPDQDRERFQRVLQPKLNGVWHVHRHLRRQPDCPLILFSSAASVLPAPGQANHAAANACLDAMAHYRAAEGLQTLSLNWGAWASIGAAARGGKGGMLRVKGVDSLAPEPALDLFLRLWHSEAVQLAVVPIDWPAYLAQQIAPPFLEGFHREEEPGVAEESLRDVLMELAPELRRKRLKTEVEQLLARVLGLDADQRIDPELGFFQMGMDSLTSVELRNRLQKRLGCALDSTVAFDFPTVQDLTAHMADRFAGSGVEAAEIAEVSAEEEASKAPATVEELNNMSESEAEALLLAELADLDL</sequence>
<dbReference type="SMART" id="SM00826">
    <property type="entry name" value="PKS_DH"/>
    <property type="match status" value="1"/>
</dbReference>
<keyword evidence="4" id="KW-0511">Multifunctional enzyme</keyword>
<dbReference type="InterPro" id="IPR016036">
    <property type="entry name" value="Malonyl_transacylase_ACP-bd"/>
</dbReference>
<dbReference type="InterPro" id="IPR014043">
    <property type="entry name" value="Acyl_transferase_dom"/>
</dbReference>
<dbReference type="InterPro" id="IPR016035">
    <property type="entry name" value="Acyl_Trfase/lysoPLipase"/>
</dbReference>
<dbReference type="KEGG" id="scor:J3U87_07265"/>
<dbReference type="GO" id="GO:0004312">
    <property type="term" value="F:fatty acid synthase activity"/>
    <property type="evidence" value="ECO:0007669"/>
    <property type="project" value="TreeGrafter"/>
</dbReference>
<dbReference type="PANTHER" id="PTHR43775">
    <property type="entry name" value="FATTY ACID SYNTHASE"/>
    <property type="match status" value="1"/>
</dbReference>
<dbReference type="PROSITE" id="PS00012">
    <property type="entry name" value="PHOSPHOPANTETHEINE"/>
    <property type="match status" value="1"/>
</dbReference>
<dbReference type="InterPro" id="IPR020806">
    <property type="entry name" value="PKS_PP-bd"/>
</dbReference>
<evidence type="ECO:0000313" key="11">
    <source>
        <dbReference type="EMBL" id="QTD52257.1"/>
    </source>
</evidence>
<dbReference type="Gene3D" id="3.40.50.720">
    <property type="entry name" value="NAD(P)-binding Rossmann-like Domain"/>
    <property type="match status" value="1"/>
</dbReference>
<dbReference type="Gene3D" id="3.30.70.3290">
    <property type="match status" value="1"/>
</dbReference>
<dbReference type="InterPro" id="IPR057326">
    <property type="entry name" value="KR_dom"/>
</dbReference>
<dbReference type="InterPro" id="IPR050091">
    <property type="entry name" value="PKS_NRPS_Biosynth_Enz"/>
</dbReference>
<reference evidence="11" key="1">
    <citation type="submission" date="2021-03" db="EMBL/GenBank/DDBJ databases">
        <title>Acanthopleuribacteraceae sp. M133.</title>
        <authorList>
            <person name="Wang G."/>
        </authorList>
    </citation>
    <scope>NUCLEOTIDE SEQUENCE</scope>
    <source>
        <strain evidence="11">M133</strain>
    </source>
</reference>
<dbReference type="SUPFAM" id="SSF55048">
    <property type="entry name" value="Probable ACP-binding domain of malonyl-CoA ACP transacylase"/>
    <property type="match status" value="1"/>
</dbReference>
<dbReference type="Gene3D" id="3.40.50.150">
    <property type="entry name" value="Vaccinia Virus protein VP39"/>
    <property type="match status" value="1"/>
</dbReference>
<dbReference type="SMART" id="SM01294">
    <property type="entry name" value="PKS_PP_betabranch"/>
    <property type="match status" value="1"/>
</dbReference>
<dbReference type="Pfam" id="PF00109">
    <property type="entry name" value="ketoacyl-synt"/>
    <property type="match status" value="1"/>
</dbReference>
<dbReference type="Pfam" id="PF00698">
    <property type="entry name" value="Acyl_transf_1"/>
    <property type="match status" value="1"/>
</dbReference>
<protein>
    <submittedName>
        <fullName evidence="11">SDR family NAD(P)-dependent oxidoreductase</fullName>
    </submittedName>
</protein>
<dbReference type="InterPro" id="IPR042104">
    <property type="entry name" value="PKS_dehydratase_sf"/>
</dbReference>
<dbReference type="Pfam" id="PF08659">
    <property type="entry name" value="KR"/>
    <property type="match status" value="1"/>
</dbReference>
<dbReference type="InterPro" id="IPR013968">
    <property type="entry name" value="PKS_KR"/>
</dbReference>
<organism evidence="11 12">
    <name type="scientific">Sulfidibacter corallicola</name>
    <dbReference type="NCBI Taxonomy" id="2818388"/>
    <lineage>
        <taxon>Bacteria</taxon>
        <taxon>Pseudomonadati</taxon>
        <taxon>Acidobacteriota</taxon>
        <taxon>Holophagae</taxon>
        <taxon>Acanthopleuribacterales</taxon>
        <taxon>Acanthopleuribacteraceae</taxon>
        <taxon>Sulfidibacter</taxon>
    </lineage>
</organism>
<dbReference type="SUPFAM" id="SSF47336">
    <property type="entry name" value="ACP-like"/>
    <property type="match status" value="1"/>
</dbReference>
<dbReference type="FunFam" id="3.40.47.10:FF:000019">
    <property type="entry name" value="Polyketide synthase type I"/>
    <property type="match status" value="1"/>
</dbReference>
<feature type="region of interest" description="N-terminal hotdog fold" evidence="6">
    <location>
        <begin position="939"/>
        <end position="1065"/>
    </location>
</feature>
<dbReference type="InterPro" id="IPR013217">
    <property type="entry name" value="Methyltransf_12"/>
</dbReference>
<dbReference type="SUPFAM" id="SSF52151">
    <property type="entry name" value="FabD/lysophospholipase-like"/>
    <property type="match status" value="1"/>
</dbReference>
<evidence type="ECO:0000256" key="3">
    <source>
        <dbReference type="ARBA" id="ARBA00022679"/>
    </source>
</evidence>
<dbReference type="InterPro" id="IPR006162">
    <property type="entry name" value="Ppantetheine_attach_site"/>
</dbReference>
<dbReference type="InterPro" id="IPR049551">
    <property type="entry name" value="PKS_DH_C"/>
</dbReference>
<keyword evidence="3" id="KW-0808">Transferase</keyword>
<dbReference type="InterPro" id="IPR014030">
    <property type="entry name" value="Ketoacyl_synth_N"/>
</dbReference>
<dbReference type="SMART" id="SM00827">
    <property type="entry name" value="PKS_AT"/>
    <property type="match status" value="1"/>
</dbReference>
<dbReference type="GO" id="GO:0006633">
    <property type="term" value="P:fatty acid biosynthetic process"/>
    <property type="evidence" value="ECO:0007669"/>
    <property type="project" value="InterPro"/>
</dbReference>
<feature type="region of interest" description="C-terminal hotdog fold" evidence="6">
    <location>
        <begin position="1080"/>
        <end position="1221"/>
    </location>
</feature>
<dbReference type="InterPro" id="IPR036736">
    <property type="entry name" value="ACP-like_sf"/>
</dbReference>
<dbReference type="InterPro" id="IPR018201">
    <property type="entry name" value="Ketoacyl_synth_AS"/>
</dbReference>
<dbReference type="Pfam" id="PF08242">
    <property type="entry name" value="Methyltransf_12"/>
    <property type="match status" value="1"/>
</dbReference>
<dbReference type="Gene3D" id="3.10.129.110">
    <property type="entry name" value="Polyketide synthase dehydratase"/>
    <property type="match status" value="1"/>
</dbReference>
<keyword evidence="1" id="KW-0596">Phosphopantetheine</keyword>
<feature type="active site" description="Proton acceptor; for dehydratase activity" evidence="6">
    <location>
        <position position="971"/>
    </location>
</feature>
<dbReference type="InterPro" id="IPR036291">
    <property type="entry name" value="NAD(P)-bd_dom_sf"/>
</dbReference>
<dbReference type="PROSITE" id="PS52004">
    <property type="entry name" value="KS3_2"/>
    <property type="match status" value="1"/>
</dbReference>
<dbReference type="InterPro" id="IPR001227">
    <property type="entry name" value="Ac_transferase_dom_sf"/>
</dbReference>
<evidence type="ECO:0000313" key="12">
    <source>
        <dbReference type="Proteomes" id="UP000663929"/>
    </source>
</evidence>
<dbReference type="RefSeq" id="WP_237382366.1">
    <property type="nucleotide sequence ID" value="NZ_CP071793.1"/>
</dbReference>
<comment type="function">
    <text evidence="5">Involved in production of the polyketide antibiotic thailandamide.</text>
</comment>
<dbReference type="Gene3D" id="3.40.366.10">
    <property type="entry name" value="Malonyl-Coenzyme A Acyl Carrier Protein, domain 2"/>
    <property type="match status" value="1"/>
</dbReference>
<dbReference type="CDD" id="cd00833">
    <property type="entry name" value="PKS"/>
    <property type="match status" value="1"/>
</dbReference>
<dbReference type="Gene3D" id="3.40.47.10">
    <property type="match status" value="1"/>
</dbReference>
<dbReference type="InterPro" id="IPR032821">
    <property type="entry name" value="PKS_assoc"/>
</dbReference>
<feature type="domain" description="PKS/mFAS DH" evidence="10">
    <location>
        <begin position="939"/>
        <end position="1221"/>
    </location>
</feature>
<dbReference type="Pfam" id="PF21089">
    <property type="entry name" value="PKS_DH_N"/>
    <property type="match status" value="1"/>
</dbReference>
<dbReference type="InterPro" id="IPR014031">
    <property type="entry name" value="Ketoacyl_synth_C"/>
</dbReference>
<dbReference type="InterPro" id="IPR016039">
    <property type="entry name" value="Thiolase-like"/>
</dbReference>
<feature type="coiled-coil region" evidence="7">
    <location>
        <begin position="482"/>
        <end position="509"/>
    </location>
</feature>
<dbReference type="InterPro" id="IPR020841">
    <property type="entry name" value="PKS_Beta-ketoAc_synthase_dom"/>
</dbReference>
<evidence type="ECO:0000256" key="1">
    <source>
        <dbReference type="ARBA" id="ARBA00022450"/>
    </source>
</evidence>
<dbReference type="InterPro" id="IPR049900">
    <property type="entry name" value="PKS_mFAS_DH"/>
</dbReference>
<dbReference type="InterPro" id="IPR009081">
    <property type="entry name" value="PP-bd_ACP"/>
</dbReference>
<evidence type="ECO:0000256" key="7">
    <source>
        <dbReference type="SAM" id="Coils"/>
    </source>
</evidence>
<feature type="active site" description="Proton donor; for dehydratase activity" evidence="6">
    <location>
        <position position="1139"/>
    </location>
</feature>
<dbReference type="GO" id="GO:0031177">
    <property type="term" value="F:phosphopantetheine binding"/>
    <property type="evidence" value="ECO:0007669"/>
    <property type="project" value="InterPro"/>
</dbReference>